<evidence type="ECO:0000256" key="3">
    <source>
        <dbReference type="ARBA" id="ARBA00020324"/>
    </source>
</evidence>
<comment type="similarity">
    <text evidence="2 17">Belongs to the XPG/RAD2 endonuclease family. EXO1 subfamily.</text>
</comment>
<feature type="domain" description="XPG-I" evidence="19">
    <location>
        <begin position="138"/>
        <end position="210"/>
    </location>
</feature>
<evidence type="ECO:0000313" key="21">
    <source>
        <dbReference type="EMBL" id="KAL3872707.1"/>
    </source>
</evidence>
<dbReference type="SMART" id="SM00279">
    <property type="entry name" value="HhH2"/>
    <property type="match status" value="1"/>
</dbReference>
<feature type="compositionally biased region" description="Low complexity" evidence="18">
    <location>
        <begin position="556"/>
        <end position="566"/>
    </location>
</feature>
<dbReference type="InterPro" id="IPR044752">
    <property type="entry name" value="PIN-like_EXO1"/>
</dbReference>
<keyword evidence="13 17" id="KW-0238">DNA-binding</keyword>
<dbReference type="CDD" id="cd09857">
    <property type="entry name" value="PIN_EXO1"/>
    <property type="match status" value="1"/>
</dbReference>
<keyword evidence="9 17" id="KW-0378">Hydrolase</keyword>
<dbReference type="GO" id="GO:0004519">
    <property type="term" value="F:endonuclease activity"/>
    <property type="evidence" value="ECO:0007669"/>
    <property type="project" value="UniProtKB-KW"/>
</dbReference>
<dbReference type="PROSITE" id="PS00841">
    <property type="entry name" value="XPG_1"/>
    <property type="match status" value="1"/>
</dbReference>
<evidence type="ECO:0000259" key="19">
    <source>
        <dbReference type="SMART" id="SM00484"/>
    </source>
</evidence>
<dbReference type="GO" id="GO:0046872">
    <property type="term" value="F:metal ion binding"/>
    <property type="evidence" value="ECO:0007669"/>
    <property type="project" value="UniProtKB-UniRule"/>
</dbReference>
<dbReference type="InterPro" id="IPR019974">
    <property type="entry name" value="XPG_CS"/>
</dbReference>
<organism evidence="21 22">
    <name type="scientific">Sinanodonta woodiana</name>
    <name type="common">Chinese pond mussel</name>
    <name type="synonym">Anodonta woodiana</name>
    <dbReference type="NCBI Taxonomy" id="1069815"/>
    <lineage>
        <taxon>Eukaryota</taxon>
        <taxon>Metazoa</taxon>
        <taxon>Spiralia</taxon>
        <taxon>Lophotrochozoa</taxon>
        <taxon>Mollusca</taxon>
        <taxon>Bivalvia</taxon>
        <taxon>Autobranchia</taxon>
        <taxon>Heteroconchia</taxon>
        <taxon>Palaeoheterodonta</taxon>
        <taxon>Unionida</taxon>
        <taxon>Unionoidea</taxon>
        <taxon>Unionidae</taxon>
        <taxon>Unioninae</taxon>
        <taxon>Sinanodonta</taxon>
    </lineage>
</organism>
<keyword evidence="15 17" id="KW-0539">Nucleus</keyword>
<dbReference type="Gene3D" id="3.40.50.1010">
    <property type="entry name" value="5'-nuclease"/>
    <property type="match status" value="1"/>
</dbReference>
<keyword evidence="7 17" id="KW-0227">DNA damage</keyword>
<evidence type="ECO:0000259" key="20">
    <source>
        <dbReference type="SMART" id="SM00485"/>
    </source>
</evidence>
<keyword evidence="14 17" id="KW-0234">DNA repair</keyword>
<feature type="compositionally biased region" description="Polar residues" evidence="18">
    <location>
        <begin position="781"/>
        <end position="802"/>
    </location>
</feature>
<evidence type="ECO:0000256" key="8">
    <source>
        <dbReference type="ARBA" id="ARBA00022769"/>
    </source>
</evidence>
<dbReference type="AlphaFoldDB" id="A0ABD3WJ03"/>
<dbReference type="InterPro" id="IPR006085">
    <property type="entry name" value="XPG_DNA_repair_N"/>
</dbReference>
<dbReference type="PROSITE" id="PS00842">
    <property type="entry name" value="XPG_2"/>
    <property type="match status" value="1"/>
</dbReference>
<feature type="domain" description="XPG N-terminal" evidence="20">
    <location>
        <begin position="1"/>
        <end position="99"/>
    </location>
</feature>
<evidence type="ECO:0000256" key="14">
    <source>
        <dbReference type="ARBA" id="ARBA00023204"/>
    </source>
</evidence>
<evidence type="ECO:0000256" key="17">
    <source>
        <dbReference type="RuleBase" id="RU910737"/>
    </source>
</evidence>
<feature type="region of interest" description="Disordered" evidence="18">
    <location>
        <begin position="428"/>
        <end position="475"/>
    </location>
</feature>
<dbReference type="PRINTS" id="PR00853">
    <property type="entry name" value="XPGRADSUPER"/>
</dbReference>
<keyword evidence="4 17" id="KW-0540">Nuclease</keyword>
<dbReference type="Pfam" id="PF00752">
    <property type="entry name" value="XPG_N"/>
    <property type="match status" value="1"/>
</dbReference>
<feature type="region of interest" description="Disordered" evidence="18">
    <location>
        <begin position="781"/>
        <end position="804"/>
    </location>
</feature>
<evidence type="ECO:0000256" key="13">
    <source>
        <dbReference type="ARBA" id="ARBA00023125"/>
    </source>
</evidence>
<name>A0ABD3WJ03_SINWO</name>
<dbReference type="InterPro" id="IPR037315">
    <property type="entry name" value="EXO1_H3TH"/>
</dbReference>
<dbReference type="SUPFAM" id="SSF47807">
    <property type="entry name" value="5' to 3' exonuclease, C-terminal subdomain"/>
    <property type="match status" value="1"/>
</dbReference>
<keyword evidence="5 17" id="KW-0479">Metal-binding</keyword>
<feature type="compositionally biased region" description="Basic and acidic residues" evidence="18">
    <location>
        <begin position="498"/>
        <end position="507"/>
    </location>
</feature>
<evidence type="ECO:0000256" key="2">
    <source>
        <dbReference type="ARBA" id="ARBA00010563"/>
    </source>
</evidence>
<dbReference type="FunFam" id="1.10.150.20:FF:000011">
    <property type="entry name" value="exonuclease 1"/>
    <property type="match status" value="1"/>
</dbReference>
<gene>
    <name evidence="21" type="ORF">ACJMK2_035913</name>
</gene>
<dbReference type="EC" id="3.1.-.-" evidence="17"/>
<dbReference type="CDD" id="cd09908">
    <property type="entry name" value="H3TH_EXO1"/>
    <property type="match status" value="1"/>
</dbReference>
<dbReference type="Gene3D" id="1.10.150.20">
    <property type="entry name" value="5' to 3' exonuclease, C-terminal subdomain"/>
    <property type="match status" value="1"/>
</dbReference>
<proteinExistence type="inferred from homology"/>
<dbReference type="GO" id="GO:0035312">
    <property type="term" value="F:5'-3' DNA exonuclease activity"/>
    <property type="evidence" value="ECO:0007669"/>
    <property type="project" value="UniProtKB-UniRule"/>
</dbReference>
<accession>A0ABD3WJ03</accession>
<evidence type="ECO:0000256" key="11">
    <source>
        <dbReference type="ARBA" id="ARBA00022842"/>
    </source>
</evidence>
<dbReference type="InterPro" id="IPR006084">
    <property type="entry name" value="XPG/Rad2"/>
</dbReference>
<comment type="function">
    <text evidence="17">5'-&gt;3' double-stranded DNA exonuclease which may also possess a cryptic 3'-&gt;5' double-stranded DNA exonuclease activity. Functions in DNA mismatch repair.</text>
</comment>
<evidence type="ECO:0000256" key="9">
    <source>
        <dbReference type="ARBA" id="ARBA00022801"/>
    </source>
</evidence>
<feature type="region of interest" description="Disordered" evidence="18">
    <location>
        <begin position="596"/>
        <end position="622"/>
    </location>
</feature>
<evidence type="ECO:0000256" key="16">
    <source>
        <dbReference type="ARBA" id="ARBA00055562"/>
    </source>
</evidence>
<comment type="caution">
    <text evidence="21">The sequence shown here is derived from an EMBL/GenBank/DDBJ whole genome shotgun (WGS) entry which is preliminary data.</text>
</comment>
<evidence type="ECO:0000256" key="10">
    <source>
        <dbReference type="ARBA" id="ARBA00022839"/>
    </source>
</evidence>
<evidence type="ECO:0000256" key="18">
    <source>
        <dbReference type="SAM" id="MobiDB-lite"/>
    </source>
</evidence>
<evidence type="ECO:0000256" key="12">
    <source>
        <dbReference type="ARBA" id="ARBA00022881"/>
    </source>
</evidence>
<feature type="compositionally biased region" description="Polar residues" evidence="18">
    <location>
        <begin position="440"/>
        <end position="450"/>
    </location>
</feature>
<dbReference type="GO" id="GO:0003677">
    <property type="term" value="F:DNA binding"/>
    <property type="evidence" value="ECO:0007669"/>
    <property type="project" value="UniProtKB-UniRule"/>
</dbReference>
<dbReference type="InterPro" id="IPR006086">
    <property type="entry name" value="XPG-I_dom"/>
</dbReference>
<dbReference type="Proteomes" id="UP001634394">
    <property type="component" value="Unassembled WGS sequence"/>
</dbReference>
<keyword evidence="10 17" id="KW-0269">Exonuclease</keyword>
<keyword evidence="11 17" id="KW-0460">Magnesium</keyword>
<dbReference type="InterPro" id="IPR036279">
    <property type="entry name" value="5-3_exonuclease_C_sf"/>
</dbReference>
<dbReference type="FunFam" id="3.40.50.1010:FF:000096">
    <property type="entry name" value="Exonuclease 1"/>
    <property type="match status" value="1"/>
</dbReference>
<dbReference type="SUPFAM" id="SSF88723">
    <property type="entry name" value="PIN domain-like"/>
    <property type="match status" value="1"/>
</dbReference>
<keyword evidence="22" id="KW-1185">Reference proteome</keyword>
<dbReference type="InterPro" id="IPR008918">
    <property type="entry name" value="HhH2"/>
</dbReference>
<dbReference type="SMART" id="SM00484">
    <property type="entry name" value="XPGI"/>
    <property type="match status" value="1"/>
</dbReference>
<evidence type="ECO:0000256" key="15">
    <source>
        <dbReference type="ARBA" id="ARBA00023242"/>
    </source>
</evidence>
<evidence type="ECO:0000256" key="4">
    <source>
        <dbReference type="ARBA" id="ARBA00022722"/>
    </source>
</evidence>
<feature type="region of interest" description="Disordered" evidence="18">
    <location>
        <begin position="695"/>
        <end position="722"/>
    </location>
</feature>
<reference evidence="21 22" key="1">
    <citation type="submission" date="2024-11" db="EMBL/GenBank/DDBJ databases">
        <title>Chromosome-level genome assembly of the freshwater bivalve Anodonta woodiana.</title>
        <authorList>
            <person name="Chen X."/>
        </authorList>
    </citation>
    <scope>NUCLEOTIDE SEQUENCE [LARGE SCALE GENOMIC DNA]</scope>
    <source>
        <strain evidence="21">MN2024</strain>
        <tissue evidence="21">Gills</tissue>
    </source>
</reference>
<dbReference type="GO" id="GO:0005634">
    <property type="term" value="C:nucleus"/>
    <property type="evidence" value="ECO:0007669"/>
    <property type="project" value="UniProtKB-SubCell"/>
</dbReference>
<keyword evidence="8 17" id="KW-0228">DNA excision</keyword>
<comment type="subcellular location">
    <subcellularLocation>
        <location evidence="1 17">Nucleus</location>
    </subcellularLocation>
</comment>
<feature type="region of interest" description="Disordered" evidence="18">
    <location>
        <begin position="494"/>
        <end position="531"/>
    </location>
</feature>
<feature type="region of interest" description="Disordered" evidence="18">
    <location>
        <begin position="544"/>
        <end position="575"/>
    </location>
</feature>
<evidence type="ECO:0000313" key="22">
    <source>
        <dbReference type="Proteomes" id="UP001634394"/>
    </source>
</evidence>
<evidence type="ECO:0000256" key="6">
    <source>
        <dbReference type="ARBA" id="ARBA00022759"/>
    </source>
</evidence>
<protein>
    <recommendedName>
        <fullName evidence="3 17">Exonuclease 1</fullName>
        <ecNumber evidence="17">3.1.-.-</ecNumber>
    </recommendedName>
</protein>
<feature type="compositionally biased region" description="Polar residues" evidence="18">
    <location>
        <begin position="697"/>
        <end position="722"/>
    </location>
</feature>
<keyword evidence="12 17" id="KW-0267">Excision nuclease</keyword>
<dbReference type="EMBL" id="JBJQND010000006">
    <property type="protein sequence ID" value="KAL3872707.1"/>
    <property type="molecule type" value="Genomic_DNA"/>
</dbReference>
<dbReference type="PANTHER" id="PTHR11081">
    <property type="entry name" value="FLAP ENDONUCLEASE FAMILY MEMBER"/>
    <property type="match status" value="1"/>
</dbReference>
<sequence length="936" mass="105461">MGIQGLLPFLKKIHRPVNISQFEGCTVAIDAYCWLHKGAFSCADKLALGEKTDLYVKYCLKFVNYLINKNLKPILVFDGCHLPSKKDVEKTRREKRDLNRKRAAQFLREGKRTEARECLQRSIDISPEMALELMNTARAIGVDCIVAPYEADAQLAYLNKCGIAQIVITEDSDLLLFGCERVLFKMDHFGNGLLIERSDLNEVIEIQEGFYTFDKFRYLCILSGCDYLPSLPGIGLAKACKVFKVARQSDIKQLLKKVPTYLKMNLTVTQEYIDGFIKADNTFLYQLCFDPLQRKLVPLNPYTDDVDPRDLGYAGSYMPSEKAYQIALGNINIYTKEKFAEFDPETFVPSKSFKKKQDLLYMLSIWDPSYRVRPKVAFKETQIENRPNLHGKEVTVAAKFKKSPQKRVREAIECKDVKSDTELSSMYGYASPESKRQKISHASRNNSLHLSSEEEYEEAEKDEEERPSKSPVKLHKRLFESLPDVKVEGPCVEEETSECVKEDKENGLKSPNRNRFAVKSPTKKPRFNLNAPKVEVRSRFFASTIPAVQPQDTVSEKSSSNTSQSSPTQHNLSPCISFCKGPDSVMTKEHITKSRNLFSSCKSDNNDKGSKGVTQSTERDNTVVKITGNSAGVFRFSNSTLKTSESNKSAFDWSKFTFSRSASSDSLPKLGASQNVNKQFKKVVSESCLERFVRPSSDPSKLNVEVQSASSIQLSPYSSQDSDVYSIDSFCMSKTQETESEELNWEDFMSKESNKDEVKNEGSDDEVKARVKVKIETMLTDSETEINTDGGSTSDLSLTESSPGKGDTYEVIEIIDHVDCGHDNSQDCKSIEFNKSKVTSARSTLTKVTTKSGCRVSGLSKRVNRGAKSKPMIKNEKQHKIKDMFSKFALEKRDVPHLKSAERDLSTDDDHMSAETPILSNSALRITGSVQRRLVN</sequence>
<evidence type="ECO:0000256" key="7">
    <source>
        <dbReference type="ARBA" id="ARBA00022763"/>
    </source>
</evidence>
<feature type="compositionally biased region" description="Acidic residues" evidence="18">
    <location>
        <begin position="453"/>
        <end position="465"/>
    </location>
</feature>
<keyword evidence="6" id="KW-0255">Endonuclease</keyword>
<evidence type="ECO:0000256" key="5">
    <source>
        <dbReference type="ARBA" id="ARBA00022723"/>
    </source>
</evidence>
<comment type="function">
    <text evidence="16">5'-&gt;3' double-stranded DNA exonuclease which may also contain a cryptic 3'-&gt;5' double-stranded DNA exonuclease activity. Also exhibits endonuclease activity against 5'-overhanging flap structures similar to those generated by displacement synthesis when DNA polymerase encounters the 5'-end of a downstream Okazaki fragment. Required for DNA mismatch repair (MMR).</text>
</comment>
<dbReference type="GO" id="GO:0006281">
    <property type="term" value="P:DNA repair"/>
    <property type="evidence" value="ECO:0007669"/>
    <property type="project" value="UniProtKB-UniRule"/>
</dbReference>
<comment type="cofactor">
    <cofactor evidence="17">
        <name>Mg(2+)</name>
        <dbReference type="ChEBI" id="CHEBI:18420"/>
    </cofactor>
    <text evidence="17">Binds 2 magnesium ions per subunit. They probably participate in the reaction catalyzed by the enzyme. May bind an additional third magnesium ion after substrate binding.</text>
</comment>
<dbReference type="PANTHER" id="PTHR11081:SF8">
    <property type="entry name" value="EXONUCLEASE 1"/>
    <property type="match status" value="1"/>
</dbReference>
<dbReference type="Pfam" id="PF00867">
    <property type="entry name" value="XPG_I"/>
    <property type="match status" value="1"/>
</dbReference>
<evidence type="ECO:0000256" key="1">
    <source>
        <dbReference type="ARBA" id="ARBA00004123"/>
    </source>
</evidence>
<dbReference type="SMART" id="SM00485">
    <property type="entry name" value="XPGN"/>
    <property type="match status" value="1"/>
</dbReference>
<dbReference type="InterPro" id="IPR029060">
    <property type="entry name" value="PIN-like_dom_sf"/>
</dbReference>